<organism evidence="2 3">
    <name type="scientific">Trichodelitschia bisporula</name>
    <dbReference type="NCBI Taxonomy" id="703511"/>
    <lineage>
        <taxon>Eukaryota</taxon>
        <taxon>Fungi</taxon>
        <taxon>Dikarya</taxon>
        <taxon>Ascomycota</taxon>
        <taxon>Pezizomycotina</taxon>
        <taxon>Dothideomycetes</taxon>
        <taxon>Dothideomycetes incertae sedis</taxon>
        <taxon>Phaeotrichales</taxon>
        <taxon>Phaeotrichaceae</taxon>
        <taxon>Trichodelitschia</taxon>
    </lineage>
</organism>
<keyword evidence="3" id="KW-1185">Reference proteome</keyword>
<gene>
    <name evidence="2" type="ORF">EJ06DRAFT_559142</name>
</gene>
<name>A0A6G1HNF4_9PEZI</name>
<protein>
    <submittedName>
        <fullName evidence="2">Uncharacterized protein</fullName>
    </submittedName>
</protein>
<dbReference type="EMBL" id="ML996703">
    <property type="protein sequence ID" value="KAF2397598.1"/>
    <property type="molecule type" value="Genomic_DNA"/>
</dbReference>
<feature type="region of interest" description="Disordered" evidence="1">
    <location>
        <begin position="1"/>
        <end position="39"/>
    </location>
</feature>
<feature type="compositionally biased region" description="Acidic residues" evidence="1">
    <location>
        <begin position="153"/>
        <end position="164"/>
    </location>
</feature>
<sequence>MALKRASNASSGSSKRVKARATTPPPSTSTTDTEPKPDTANIVILVLLALMRRSDISQADIWRVLGAMDSSRKPGGWEKHLRPTNVQAMELAKKMEEGEFGVIGGKKRGRPSGKSEEEKAGKGKGGKGKGKGRGKQKEEETDVESEKEKMAEDEKEEMTPEDDLGSLPSVGEVVLEAGDPVVGSGDKADEEV</sequence>
<evidence type="ECO:0000313" key="3">
    <source>
        <dbReference type="Proteomes" id="UP000799640"/>
    </source>
</evidence>
<feature type="compositionally biased region" description="Basic residues" evidence="1">
    <location>
        <begin position="122"/>
        <end position="134"/>
    </location>
</feature>
<dbReference type="Proteomes" id="UP000799640">
    <property type="component" value="Unassembled WGS sequence"/>
</dbReference>
<evidence type="ECO:0000313" key="2">
    <source>
        <dbReference type="EMBL" id="KAF2397598.1"/>
    </source>
</evidence>
<evidence type="ECO:0000256" key="1">
    <source>
        <dbReference type="SAM" id="MobiDB-lite"/>
    </source>
</evidence>
<feature type="region of interest" description="Disordered" evidence="1">
    <location>
        <begin position="97"/>
        <end position="192"/>
    </location>
</feature>
<accession>A0A6G1HNF4</accession>
<proteinExistence type="predicted"/>
<reference evidence="2" key="1">
    <citation type="journal article" date="2020" name="Stud. Mycol.">
        <title>101 Dothideomycetes genomes: a test case for predicting lifestyles and emergence of pathogens.</title>
        <authorList>
            <person name="Haridas S."/>
            <person name="Albert R."/>
            <person name="Binder M."/>
            <person name="Bloem J."/>
            <person name="Labutti K."/>
            <person name="Salamov A."/>
            <person name="Andreopoulos B."/>
            <person name="Baker S."/>
            <person name="Barry K."/>
            <person name="Bills G."/>
            <person name="Bluhm B."/>
            <person name="Cannon C."/>
            <person name="Castanera R."/>
            <person name="Culley D."/>
            <person name="Daum C."/>
            <person name="Ezra D."/>
            <person name="Gonzalez J."/>
            <person name="Henrissat B."/>
            <person name="Kuo A."/>
            <person name="Liang C."/>
            <person name="Lipzen A."/>
            <person name="Lutzoni F."/>
            <person name="Magnuson J."/>
            <person name="Mondo S."/>
            <person name="Nolan M."/>
            <person name="Ohm R."/>
            <person name="Pangilinan J."/>
            <person name="Park H.-J."/>
            <person name="Ramirez L."/>
            <person name="Alfaro M."/>
            <person name="Sun H."/>
            <person name="Tritt A."/>
            <person name="Yoshinaga Y."/>
            <person name="Zwiers L.-H."/>
            <person name="Turgeon B."/>
            <person name="Goodwin S."/>
            <person name="Spatafora J."/>
            <person name="Crous P."/>
            <person name="Grigoriev I."/>
        </authorList>
    </citation>
    <scope>NUCLEOTIDE SEQUENCE</scope>
    <source>
        <strain evidence="2">CBS 262.69</strain>
    </source>
</reference>
<dbReference type="AlphaFoldDB" id="A0A6G1HNF4"/>